<organism evidence="13 14">
    <name type="scientific">Catenulispora subtropica</name>
    <dbReference type="NCBI Taxonomy" id="450798"/>
    <lineage>
        <taxon>Bacteria</taxon>
        <taxon>Bacillati</taxon>
        <taxon>Actinomycetota</taxon>
        <taxon>Actinomycetes</taxon>
        <taxon>Catenulisporales</taxon>
        <taxon>Catenulisporaceae</taxon>
        <taxon>Catenulispora</taxon>
    </lineage>
</organism>
<dbReference type="InterPro" id="IPR003594">
    <property type="entry name" value="HATPase_dom"/>
</dbReference>
<evidence type="ECO:0000313" key="14">
    <source>
        <dbReference type="Proteomes" id="UP001499854"/>
    </source>
</evidence>
<protein>
    <recommendedName>
        <fullName evidence="2">histidine kinase</fullName>
        <ecNumber evidence="2">2.7.13.3</ecNumber>
    </recommendedName>
</protein>
<comment type="caution">
    <text evidence="13">The sequence shown here is derived from an EMBL/GenBank/DDBJ whole genome shotgun (WGS) entry which is preliminary data.</text>
</comment>
<evidence type="ECO:0000256" key="9">
    <source>
        <dbReference type="SAM" id="Phobius"/>
    </source>
</evidence>
<dbReference type="PANTHER" id="PTHR24421">
    <property type="entry name" value="NITRATE/NITRITE SENSOR PROTEIN NARX-RELATED"/>
    <property type="match status" value="1"/>
</dbReference>
<feature type="domain" description="Histidine kinase/HSP90-like ATPase" evidence="10">
    <location>
        <begin position="345"/>
        <end position="433"/>
    </location>
</feature>
<dbReference type="InterPro" id="IPR055558">
    <property type="entry name" value="DUF7134"/>
</dbReference>
<evidence type="ECO:0000259" key="10">
    <source>
        <dbReference type="Pfam" id="PF02518"/>
    </source>
</evidence>
<keyword evidence="7" id="KW-0067">ATP-binding</keyword>
<dbReference type="Pfam" id="PF02518">
    <property type="entry name" value="HATPase_c"/>
    <property type="match status" value="1"/>
</dbReference>
<evidence type="ECO:0000256" key="7">
    <source>
        <dbReference type="ARBA" id="ARBA00022840"/>
    </source>
</evidence>
<feature type="transmembrane region" description="Helical" evidence="9">
    <location>
        <begin position="182"/>
        <end position="200"/>
    </location>
</feature>
<evidence type="ECO:0000256" key="5">
    <source>
        <dbReference type="ARBA" id="ARBA00022741"/>
    </source>
</evidence>
<evidence type="ECO:0000259" key="11">
    <source>
        <dbReference type="Pfam" id="PF07730"/>
    </source>
</evidence>
<keyword evidence="8" id="KW-0902">Two-component regulatory system</keyword>
<dbReference type="Gene3D" id="1.20.5.1930">
    <property type="match status" value="1"/>
</dbReference>
<gene>
    <name evidence="13" type="ORF">GCM10009838_26770</name>
</gene>
<sequence>MVMTLPQLSWVRQPAFQDAALACGLLAVCLAVNNPVAVLRAVGADPVISGLGGAAIAWGWWTATGFALVGVALRRRWPPAMLGVCTAAAVVHVAVLSVVPTVVDLSAVVLLATVASRLPRPVSLAALAGMLVVVAGWCLDGARVGRPVNGLPTFSVEVVHHLGPPRGTDDDTVVNQAESSNVWSGLALLGSVLVAAWAIGSGARSRREYLHQLHVRAVDLERERDQRAALAVAAERGRISREMHDVVAHGLSLIVIQAQGADAALDNRPADSRAALRAIVKTGRDSLADMRRVLAALGEVEDAWHPQPGLEQLPGLLDQVRQAGTTVRLRVEGTPAALPSAVDLSAYRIVQEALTNVMKHVGAGASADVVVCYSDTEVGVEIGDDGPAVNGHRGDGGNGLRGMTRRVQLLGGEFGAGPRPGGGFLVRARLPIQERRS</sequence>
<dbReference type="Pfam" id="PF23539">
    <property type="entry name" value="DUF7134"/>
    <property type="match status" value="1"/>
</dbReference>
<reference evidence="13 14" key="1">
    <citation type="journal article" date="2019" name="Int. J. Syst. Evol. Microbiol.">
        <title>The Global Catalogue of Microorganisms (GCM) 10K type strain sequencing project: providing services to taxonomists for standard genome sequencing and annotation.</title>
        <authorList>
            <consortium name="The Broad Institute Genomics Platform"/>
            <consortium name="The Broad Institute Genome Sequencing Center for Infectious Disease"/>
            <person name="Wu L."/>
            <person name="Ma J."/>
        </authorList>
    </citation>
    <scope>NUCLEOTIDE SEQUENCE [LARGE SCALE GENOMIC DNA]</scope>
    <source>
        <strain evidence="13 14">JCM 16013</strain>
    </source>
</reference>
<keyword evidence="9" id="KW-0472">Membrane</keyword>
<keyword evidence="3" id="KW-0597">Phosphoprotein</keyword>
<evidence type="ECO:0000259" key="12">
    <source>
        <dbReference type="Pfam" id="PF23539"/>
    </source>
</evidence>
<keyword evidence="4" id="KW-0808">Transferase</keyword>
<keyword evidence="14" id="KW-1185">Reference proteome</keyword>
<keyword evidence="6" id="KW-0418">Kinase</keyword>
<feature type="transmembrane region" description="Helical" evidence="9">
    <location>
        <begin position="80"/>
        <end position="102"/>
    </location>
</feature>
<dbReference type="Pfam" id="PF07730">
    <property type="entry name" value="HisKA_3"/>
    <property type="match status" value="1"/>
</dbReference>
<dbReference type="InterPro" id="IPR050482">
    <property type="entry name" value="Sensor_HK_TwoCompSys"/>
</dbReference>
<proteinExistence type="predicted"/>
<evidence type="ECO:0000256" key="8">
    <source>
        <dbReference type="ARBA" id="ARBA00023012"/>
    </source>
</evidence>
<evidence type="ECO:0000256" key="3">
    <source>
        <dbReference type="ARBA" id="ARBA00022553"/>
    </source>
</evidence>
<dbReference type="EC" id="2.7.13.3" evidence="2"/>
<dbReference type="EMBL" id="BAAAQM010000012">
    <property type="protein sequence ID" value="GAA1967250.1"/>
    <property type="molecule type" value="Genomic_DNA"/>
</dbReference>
<accession>A0ABN2RD14</accession>
<dbReference type="CDD" id="cd16917">
    <property type="entry name" value="HATPase_UhpB-NarQ-NarX-like"/>
    <property type="match status" value="1"/>
</dbReference>
<dbReference type="PANTHER" id="PTHR24421:SF10">
    <property type="entry name" value="NITRATE_NITRITE SENSOR PROTEIN NARQ"/>
    <property type="match status" value="1"/>
</dbReference>
<keyword evidence="9" id="KW-0812">Transmembrane</keyword>
<keyword evidence="9" id="KW-1133">Transmembrane helix</keyword>
<dbReference type="InterPro" id="IPR036890">
    <property type="entry name" value="HATPase_C_sf"/>
</dbReference>
<keyword evidence="5" id="KW-0547">Nucleotide-binding</keyword>
<dbReference type="Proteomes" id="UP001499854">
    <property type="component" value="Unassembled WGS sequence"/>
</dbReference>
<feature type="domain" description="Signal transduction histidine kinase subgroup 3 dimerisation and phosphoacceptor" evidence="11">
    <location>
        <begin position="235"/>
        <end position="299"/>
    </location>
</feature>
<name>A0ABN2RD14_9ACTN</name>
<feature type="transmembrane region" description="Helical" evidence="9">
    <location>
        <begin position="122"/>
        <end position="139"/>
    </location>
</feature>
<evidence type="ECO:0000256" key="6">
    <source>
        <dbReference type="ARBA" id="ARBA00022777"/>
    </source>
</evidence>
<dbReference type="SUPFAM" id="SSF55874">
    <property type="entry name" value="ATPase domain of HSP90 chaperone/DNA topoisomerase II/histidine kinase"/>
    <property type="match status" value="1"/>
</dbReference>
<feature type="domain" description="DUF7134" evidence="12">
    <location>
        <begin position="11"/>
        <end position="132"/>
    </location>
</feature>
<evidence type="ECO:0000256" key="1">
    <source>
        <dbReference type="ARBA" id="ARBA00000085"/>
    </source>
</evidence>
<dbReference type="InterPro" id="IPR011712">
    <property type="entry name" value="Sig_transdc_His_kin_sub3_dim/P"/>
</dbReference>
<dbReference type="Gene3D" id="3.30.565.10">
    <property type="entry name" value="Histidine kinase-like ATPase, C-terminal domain"/>
    <property type="match status" value="1"/>
</dbReference>
<comment type="catalytic activity">
    <reaction evidence="1">
        <text>ATP + protein L-histidine = ADP + protein N-phospho-L-histidine.</text>
        <dbReference type="EC" id="2.7.13.3"/>
    </reaction>
</comment>
<evidence type="ECO:0000256" key="2">
    <source>
        <dbReference type="ARBA" id="ARBA00012438"/>
    </source>
</evidence>
<evidence type="ECO:0000256" key="4">
    <source>
        <dbReference type="ARBA" id="ARBA00022679"/>
    </source>
</evidence>
<feature type="transmembrane region" description="Helical" evidence="9">
    <location>
        <begin position="50"/>
        <end position="73"/>
    </location>
</feature>
<evidence type="ECO:0000313" key="13">
    <source>
        <dbReference type="EMBL" id="GAA1967250.1"/>
    </source>
</evidence>